<dbReference type="RefSeq" id="WP_262564220.1">
    <property type="nucleotide sequence ID" value="NZ_JAPFCC010000001.1"/>
</dbReference>
<evidence type="ECO:0000313" key="1">
    <source>
        <dbReference type="EMBL" id="MCW7554465.1"/>
    </source>
</evidence>
<dbReference type="EMBL" id="JAPFCC010000001">
    <property type="protein sequence ID" value="MCW7554465.1"/>
    <property type="molecule type" value="Genomic_DNA"/>
</dbReference>
<protein>
    <submittedName>
        <fullName evidence="1">Uncharacterized protein</fullName>
    </submittedName>
</protein>
<dbReference type="InterPro" id="IPR014718">
    <property type="entry name" value="GH-type_carb-bd"/>
</dbReference>
<organism evidence="1 2">
    <name type="scientific">Endozoicomonas gorgoniicola</name>
    <dbReference type="NCBI Taxonomy" id="1234144"/>
    <lineage>
        <taxon>Bacteria</taxon>
        <taxon>Pseudomonadati</taxon>
        <taxon>Pseudomonadota</taxon>
        <taxon>Gammaproteobacteria</taxon>
        <taxon>Oceanospirillales</taxon>
        <taxon>Endozoicomonadaceae</taxon>
        <taxon>Endozoicomonas</taxon>
    </lineage>
</organism>
<proteinExistence type="predicted"/>
<sequence length="49" mass="5712">MNRTQFNSGLYKDFFGFDMGVVGDDSWTPNTKEEFLIKPGTYRYRIIVG</sequence>
<name>A0ABT3MYL2_9GAMM</name>
<evidence type="ECO:0000313" key="2">
    <source>
        <dbReference type="Proteomes" id="UP001209854"/>
    </source>
</evidence>
<dbReference type="Gene3D" id="2.70.98.10">
    <property type="match status" value="1"/>
</dbReference>
<reference evidence="1 2" key="1">
    <citation type="submission" date="2022-10" db="EMBL/GenBank/DDBJ databases">
        <title>High-quality genome sequences of two octocoral-associated bacteria, Endozoicomonas euniceicola EF212 and Endozoicomonas gorgoniicola PS125.</title>
        <authorList>
            <person name="Chiou Y.-J."/>
            <person name="Chen Y.-H."/>
        </authorList>
    </citation>
    <scope>NUCLEOTIDE SEQUENCE [LARGE SCALE GENOMIC DNA]</scope>
    <source>
        <strain evidence="1 2">PS125</strain>
    </source>
</reference>
<comment type="caution">
    <text evidence="1">The sequence shown here is derived from an EMBL/GenBank/DDBJ whole genome shotgun (WGS) entry which is preliminary data.</text>
</comment>
<keyword evidence="2" id="KW-1185">Reference proteome</keyword>
<dbReference type="Proteomes" id="UP001209854">
    <property type="component" value="Unassembled WGS sequence"/>
</dbReference>
<gene>
    <name evidence="1" type="ORF">NX722_17920</name>
</gene>
<accession>A0ABT3MYL2</accession>